<keyword evidence="5" id="KW-0560">Oxidoreductase</keyword>
<dbReference type="OrthoDB" id="1560166at2759"/>
<dbReference type="Gene3D" id="3.40.50.720">
    <property type="entry name" value="NAD(P)-binding Rossmann-like Domain"/>
    <property type="match status" value="1"/>
</dbReference>
<keyword evidence="3 7" id="KW-0479">Metal-binding</keyword>
<dbReference type="GO" id="GO:0005737">
    <property type="term" value="C:cytoplasm"/>
    <property type="evidence" value="ECO:0007669"/>
    <property type="project" value="TreeGrafter"/>
</dbReference>
<accession>A0A0D1ZW66</accession>
<dbReference type="PANTHER" id="PTHR42940">
    <property type="entry name" value="ALCOHOL DEHYDROGENASE 1-RELATED"/>
    <property type="match status" value="1"/>
</dbReference>
<evidence type="ECO:0000256" key="7">
    <source>
        <dbReference type="RuleBase" id="RU361277"/>
    </source>
</evidence>
<evidence type="ECO:0000259" key="8">
    <source>
        <dbReference type="SMART" id="SM00829"/>
    </source>
</evidence>
<dbReference type="InterPro" id="IPR036291">
    <property type="entry name" value="NAD(P)-bd_dom_sf"/>
</dbReference>
<dbReference type="EMBL" id="KN847520">
    <property type="protein sequence ID" value="KIV98274.1"/>
    <property type="molecule type" value="Genomic_DNA"/>
</dbReference>
<evidence type="ECO:0000313" key="10">
    <source>
        <dbReference type="Proteomes" id="UP000054302"/>
    </source>
</evidence>
<proteinExistence type="inferred from homology"/>
<dbReference type="RefSeq" id="XP_016229848.1">
    <property type="nucleotide sequence ID" value="XM_016366199.1"/>
</dbReference>
<dbReference type="SMART" id="SM00829">
    <property type="entry name" value="PKS_ER"/>
    <property type="match status" value="1"/>
</dbReference>
<dbReference type="InterPro" id="IPR013154">
    <property type="entry name" value="ADH-like_N"/>
</dbReference>
<keyword evidence="4 7" id="KW-0862">Zinc</keyword>
<dbReference type="PROSITE" id="PS00059">
    <property type="entry name" value="ADH_ZINC"/>
    <property type="match status" value="1"/>
</dbReference>
<dbReference type="Pfam" id="PF00107">
    <property type="entry name" value="ADH_zinc_N"/>
    <property type="match status" value="1"/>
</dbReference>
<dbReference type="PANTHER" id="PTHR42940:SF8">
    <property type="entry name" value="VACUOLAR PROTEIN SORTING-ASSOCIATED PROTEIN 11"/>
    <property type="match status" value="1"/>
</dbReference>
<evidence type="ECO:0000256" key="3">
    <source>
        <dbReference type="ARBA" id="ARBA00022723"/>
    </source>
</evidence>
<reference evidence="9 10" key="1">
    <citation type="submission" date="2015-01" db="EMBL/GenBank/DDBJ databases">
        <title>The Genome Sequence of Exophiala mesophila CBS40295.</title>
        <authorList>
            <consortium name="The Broad Institute Genomics Platform"/>
            <person name="Cuomo C."/>
            <person name="de Hoog S."/>
            <person name="Gorbushina A."/>
            <person name="Stielow B."/>
            <person name="Teixiera M."/>
            <person name="Abouelleil A."/>
            <person name="Chapman S.B."/>
            <person name="Priest M."/>
            <person name="Young S.K."/>
            <person name="Wortman J."/>
            <person name="Nusbaum C."/>
            <person name="Birren B."/>
        </authorList>
    </citation>
    <scope>NUCLEOTIDE SEQUENCE [LARGE SCALE GENOMIC DNA]</scope>
    <source>
        <strain evidence="9 10">CBS 40295</strain>
    </source>
</reference>
<name>A0A0D1ZW66_EXOME</name>
<dbReference type="SUPFAM" id="SSF51735">
    <property type="entry name" value="NAD(P)-binding Rossmann-fold domains"/>
    <property type="match status" value="1"/>
</dbReference>
<dbReference type="STRING" id="212818.A0A0D1ZW66"/>
<dbReference type="InterPro" id="IPR002328">
    <property type="entry name" value="ADH_Zn_CS"/>
</dbReference>
<evidence type="ECO:0000256" key="5">
    <source>
        <dbReference type="ARBA" id="ARBA00023002"/>
    </source>
</evidence>
<protein>
    <recommendedName>
        <fullName evidence="8">Enoyl reductase (ER) domain-containing protein</fullName>
    </recommendedName>
</protein>
<dbReference type="InterPro" id="IPR020843">
    <property type="entry name" value="ER"/>
</dbReference>
<organism evidence="9 10">
    <name type="scientific">Exophiala mesophila</name>
    <name type="common">Black yeast-like fungus</name>
    <dbReference type="NCBI Taxonomy" id="212818"/>
    <lineage>
        <taxon>Eukaryota</taxon>
        <taxon>Fungi</taxon>
        <taxon>Dikarya</taxon>
        <taxon>Ascomycota</taxon>
        <taxon>Pezizomycotina</taxon>
        <taxon>Eurotiomycetes</taxon>
        <taxon>Chaetothyriomycetidae</taxon>
        <taxon>Chaetothyriales</taxon>
        <taxon>Herpotrichiellaceae</taxon>
        <taxon>Exophiala</taxon>
    </lineage>
</organism>
<dbReference type="Gene3D" id="3.90.180.10">
    <property type="entry name" value="Medium-chain alcohol dehydrogenases, catalytic domain"/>
    <property type="match status" value="1"/>
</dbReference>
<dbReference type="Proteomes" id="UP000054302">
    <property type="component" value="Unassembled WGS sequence"/>
</dbReference>
<evidence type="ECO:0000256" key="4">
    <source>
        <dbReference type="ARBA" id="ARBA00022833"/>
    </source>
</evidence>
<dbReference type="GeneID" id="27319786"/>
<dbReference type="SUPFAM" id="SSF50129">
    <property type="entry name" value="GroES-like"/>
    <property type="match status" value="1"/>
</dbReference>
<dbReference type="InterPro" id="IPR011032">
    <property type="entry name" value="GroES-like_sf"/>
</dbReference>
<dbReference type="HOGENOM" id="CLU_026673_20_1_1"/>
<dbReference type="AlphaFoldDB" id="A0A0D1ZW66"/>
<dbReference type="OMA" id="YDDCPAI"/>
<sequence length="344" mass="36991">MAKSMKAARYDPRTVTIRLQEIPVPSPKQDEILVRTISSGLCHSDLMVLDGSTPIVPTETVTIGHEAVGEIIGLGQSVSGFSKGDVIGFLNAYHACWSCNGCQNHYAFCESKDFIMQGWGMDGFLQEYCIVDHRSAIKLPRGMDPQKAAPLFCAGITAYNAVRRPGLQDGQWLAVVGCGGLGQMAVRYAKALNLRVIAIDIDDNILSNAKAAGVQHIFNSKTTPDFVDQIRRLTSGGVDAAAVFTAVKAGYDIAPKTIKTGGKLVVVGCPAEISFNAVEVALGRYQILGANNHATMDELRLCAEFTLKHGIESPSQAFKIDQVEEMVALMEAGNLGGKRLIVVY</sequence>
<keyword evidence="10" id="KW-1185">Reference proteome</keyword>
<dbReference type="Pfam" id="PF08240">
    <property type="entry name" value="ADH_N"/>
    <property type="match status" value="1"/>
</dbReference>
<dbReference type="GO" id="GO:0004022">
    <property type="term" value="F:alcohol dehydrogenase (NAD+) activity"/>
    <property type="evidence" value="ECO:0007669"/>
    <property type="project" value="TreeGrafter"/>
</dbReference>
<dbReference type="GO" id="GO:0008270">
    <property type="term" value="F:zinc ion binding"/>
    <property type="evidence" value="ECO:0007669"/>
    <property type="project" value="InterPro"/>
</dbReference>
<comment type="cofactor">
    <cofactor evidence="1 7">
        <name>Zn(2+)</name>
        <dbReference type="ChEBI" id="CHEBI:29105"/>
    </cofactor>
</comment>
<evidence type="ECO:0000256" key="6">
    <source>
        <dbReference type="ARBA" id="ARBA00023027"/>
    </source>
</evidence>
<evidence type="ECO:0000313" key="9">
    <source>
        <dbReference type="EMBL" id="KIV98274.1"/>
    </source>
</evidence>
<dbReference type="InterPro" id="IPR013149">
    <property type="entry name" value="ADH-like_C"/>
</dbReference>
<dbReference type="FunFam" id="3.40.50.720:FF:000039">
    <property type="entry name" value="Alcohol dehydrogenase AdhP"/>
    <property type="match status" value="1"/>
</dbReference>
<keyword evidence="6" id="KW-0520">NAD</keyword>
<gene>
    <name evidence="9" type="ORF">PV10_01941</name>
</gene>
<comment type="similarity">
    <text evidence="2 7">Belongs to the zinc-containing alcohol dehydrogenase family.</text>
</comment>
<evidence type="ECO:0000256" key="2">
    <source>
        <dbReference type="ARBA" id="ARBA00008072"/>
    </source>
</evidence>
<dbReference type="VEuPathDB" id="FungiDB:PV10_01941"/>
<feature type="domain" description="Enoyl reductase (ER)" evidence="8">
    <location>
        <begin position="14"/>
        <end position="341"/>
    </location>
</feature>
<evidence type="ECO:0000256" key="1">
    <source>
        <dbReference type="ARBA" id="ARBA00001947"/>
    </source>
</evidence>